<evidence type="ECO:0000313" key="4">
    <source>
        <dbReference type="Proteomes" id="UP000319986"/>
    </source>
</evidence>
<dbReference type="EMBL" id="FAUH01000005">
    <property type="protein sequence ID" value="CUU65624.1"/>
    <property type="molecule type" value="Genomic_DNA"/>
</dbReference>
<dbReference type="EMBL" id="BJNT01000015">
    <property type="protein sequence ID" value="GEC86683.1"/>
    <property type="molecule type" value="Genomic_DNA"/>
</dbReference>
<gene>
    <name evidence="2" type="ORF">CVA01_19970</name>
    <name evidence="1" type="ORF">CVAR292_00954</name>
</gene>
<protein>
    <submittedName>
        <fullName evidence="1">Uncharacterized protein</fullName>
    </submittedName>
</protein>
<evidence type="ECO:0000313" key="1">
    <source>
        <dbReference type="EMBL" id="CUU65624.1"/>
    </source>
</evidence>
<accession>A0A0X2NJJ3</accession>
<organism evidence="1 3">
    <name type="scientific">Corynebacterium variabile</name>
    <dbReference type="NCBI Taxonomy" id="1727"/>
    <lineage>
        <taxon>Bacteria</taxon>
        <taxon>Bacillati</taxon>
        <taxon>Actinomycetota</taxon>
        <taxon>Actinomycetes</taxon>
        <taxon>Mycobacteriales</taxon>
        <taxon>Corynebacteriaceae</taxon>
        <taxon>Corynebacterium</taxon>
    </lineage>
</organism>
<proteinExistence type="predicted"/>
<dbReference type="Proteomes" id="UP000182498">
    <property type="component" value="Unassembled WGS sequence"/>
</dbReference>
<reference evidence="1" key="1">
    <citation type="submission" date="2015-11" db="EMBL/GenBank/DDBJ databases">
        <authorList>
            <person name="Zhang Y."/>
            <person name="Guo Z."/>
        </authorList>
    </citation>
    <scope>NUCLEOTIDE SEQUENCE [LARGE SCALE GENOMIC DNA]</scope>
    <source>
        <strain evidence="1">Mu292</strain>
    </source>
</reference>
<dbReference type="RefSeq" id="WP_014009360.1">
    <property type="nucleotide sequence ID" value="NZ_BJNT01000015.1"/>
</dbReference>
<name>A0A0X2NJJ3_9CORY</name>
<dbReference type="GeneID" id="82889086"/>
<keyword evidence="3" id="KW-1185">Reference proteome</keyword>
<sequence length="53" mass="5050">MGSLDSIGASLGDLTDLIHILVGLLKGDASVLSTDGSIAGSFGGEGLGSSTGE</sequence>
<dbReference type="Proteomes" id="UP000319986">
    <property type="component" value="Unassembled WGS sequence"/>
</dbReference>
<reference evidence="3" key="2">
    <citation type="submission" date="2015-11" db="EMBL/GenBank/DDBJ databases">
        <authorList>
            <person name="Dugat-Bony E."/>
        </authorList>
    </citation>
    <scope>NUCLEOTIDE SEQUENCE [LARGE SCALE GENOMIC DNA]</scope>
    <source>
        <strain evidence="3">Mu292</strain>
    </source>
</reference>
<dbReference type="AlphaFoldDB" id="A0A0X2NJJ3"/>
<reference evidence="2 4" key="3">
    <citation type="submission" date="2019-06" db="EMBL/GenBank/DDBJ databases">
        <title>Whole genome shotgun sequence of Corynebacterium variabile NBRC 15286.</title>
        <authorList>
            <person name="Hosoyama A."/>
            <person name="Uohara A."/>
            <person name="Ohji S."/>
            <person name="Ichikawa N."/>
        </authorList>
    </citation>
    <scope>NUCLEOTIDE SEQUENCE [LARGE SCALE GENOMIC DNA]</scope>
    <source>
        <strain evidence="2 4">NBRC 15286</strain>
    </source>
</reference>
<evidence type="ECO:0000313" key="3">
    <source>
        <dbReference type="Proteomes" id="UP000182498"/>
    </source>
</evidence>
<evidence type="ECO:0000313" key="2">
    <source>
        <dbReference type="EMBL" id="GEC86683.1"/>
    </source>
</evidence>